<evidence type="ECO:0000256" key="2">
    <source>
        <dbReference type="ARBA" id="ARBA00023125"/>
    </source>
</evidence>
<sequence length="276" mass="30490">MDYQRRIDRVMSHIQTNLDGDLSLDVLAEVAAFSRFHFHRVYVRFAGETVAETVRRTRLNRAAVALAMSEMPLERVAAVSGYPNPQSFARAYRAGFGETPTDTRRARIIPPPMLPQRQGETAMYDVETRQEPGFSAAGLFHQGAYQQIGQSFERLIGQLIGAGMMGQLGDLIALYYDDPSSVPVNELRSHAGVILPDGAKLPEGLEPIVMQPGEVAVLTYKGPYTGLPTAWSYMYGEGLPRLGRDPKDAAPYERYLNSPMDTDPSELLTEVVVPLA</sequence>
<dbReference type="SUPFAM" id="SSF46689">
    <property type="entry name" value="Homeodomain-like"/>
    <property type="match status" value="2"/>
</dbReference>
<dbReference type="PROSITE" id="PS01124">
    <property type="entry name" value="HTH_ARAC_FAMILY_2"/>
    <property type="match status" value="1"/>
</dbReference>
<dbReference type="InterPro" id="IPR011256">
    <property type="entry name" value="Reg_factor_effector_dom_sf"/>
</dbReference>
<dbReference type="GO" id="GO:0043565">
    <property type="term" value="F:sequence-specific DNA binding"/>
    <property type="evidence" value="ECO:0007669"/>
    <property type="project" value="InterPro"/>
</dbReference>
<feature type="domain" description="HTH araC/xylS-type" evidence="4">
    <location>
        <begin position="8"/>
        <end position="106"/>
    </location>
</feature>
<organism evidence="5 6">
    <name type="scientific">Vannielia litorea</name>
    <dbReference type="NCBI Taxonomy" id="1217970"/>
    <lineage>
        <taxon>Bacteria</taxon>
        <taxon>Pseudomonadati</taxon>
        <taxon>Pseudomonadota</taxon>
        <taxon>Alphaproteobacteria</taxon>
        <taxon>Rhodobacterales</taxon>
        <taxon>Paracoccaceae</taxon>
        <taxon>Vannielia</taxon>
    </lineage>
</organism>
<proteinExistence type="predicted"/>
<dbReference type="AlphaFoldDB" id="A0A1N6DV87"/>
<dbReference type="OrthoDB" id="9816011at2"/>
<dbReference type="InterPro" id="IPR050908">
    <property type="entry name" value="SmbC-like"/>
</dbReference>
<keyword evidence="3" id="KW-0804">Transcription</keyword>
<gene>
    <name evidence="5" type="ORF">SAMN05444002_0043</name>
</gene>
<dbReference type="PANTHER" id="PTHR40055:SF1">
    <property type="entry name" value="TRANSCRIPTIONAL REGULATOR YGIV-RELATED"/>
    <property type="match status" value="1"/>
</dbReference>
<dbReference type="GO" id="GO:0003700">
    <property type="term" value="F:DNA-binding transcription factor activity"/>
    <property type="evidence" value="ECO:0007669"/>
    <property type="project" value="InterPro"/>
</dbReference>
<name>A0A1N6DV87_9RHOB</name>
<reference evidence="6" key="1">
    <citation type="submission" date="2016-11" db="EMBL/GenBank/DDBJ databases">
        <authorList>
            <person name="Varghese N."/>
            <person name="Submissions S."/>
        </authorList>
    </citation>
    <scope>NUCLEOTIDE SEQUENCE [LARGE SCALE GENOMIC DNA]</scope>
    <source>
        <strain evidence="6">DSM 29440</strain>
    </source>
</reference>
<dbReference type="InterPro" id="IPR009057">
    <property type="entry name" value="Homeodomain-like_sf"/>
</dbReference>
<dbReference type="STRING" id="1217970.SAMN05444002_0043"/>
<evidence type="ECO:0000313" key="6">
    <source>
        <dbReference type="Proteomes" id="UP000184932"/>
    </source>
</evidence>
<keyword evidence="2" id="KW-0238">DNA-binding</keyword>
<dbReference type="InterPro" id="IPR010499">
    <property type="entry name" value="AraC_E-bd"/>
</dbReference>
<dbReference type="PANTHER" id="PTHR40055">
    <property type="entry name" value="TRANSCRIPTIONAL REGULATOR YGIV-RELATED"/>
    <property type="match status" value="1"/>
</dbReference>
<dbReference type="InterPro" id="IPR018062">
    <property type="entry name" value="HTH_AraC-typ_CS"/>
</dbReference>
<evidence type="ECO:0000256" key="1">
    <source>
        <dbReference type="ARBA" id="ARBA00023015"/>
    </source>
</evidence>
<dbReference type="Gene3D" id="3.20.80.10">
    <property type="entry name" value="Regulatory factor, effector binding domain"/>
    <property type="match status" value="1"/>
</dbReference>
<dbReference type="SUPFAM" id="SSF55136">
    <property type="entry name" value="Probable bacterial effector-binding domain"/>
    <property type="match status" value="1"/>
</dbReference>
<dbReference type="Pfam" id="PF06445">
    <property type="entry name" value="GyrI-like"/>
    <property type="match status" value="1"/>
</dbReference>
<dbReference type="Proteomes" id="UP000184932">
    <property type="component" value="Unassembled WGS sequence"/>
</dbReference>
<keyword evidence="6" id="KW-1185">Reference proteome</keyword>
<dbReference type="RefSeq" id="WP_084192849.1">
    <property type="nucleotide sequence ID" value="NZ_FSRL01000001.1"/>
</dbReference>
<keyword evidence="1" id="KW-0805">Transcription regulation</keyword>
<dbReference type="Gene3D" id="1.10.10.60">
    <property type="entry name" value="Homeodomain-like"/>
    <property type="match status" value="1"/>
</dbReference>
<dbReference type="EMBL" id="FSRL01000001">
    <property type="protein sequence ID" value="SIN74671.1"/>
    <property type="molecule type" value="Genomic_DNA"/>
</dbReference>
<dbReference type="SMART" id="SM00342">
    <property type="entry name" value="HTH_ARAC"/>
    <property type="match status" value="1"/>
</dbReference>
<dbReference type="PROSITE" id="PS00041">
    <property type="entry name" value="HTH_ARAC_FAMILY_1"/>
    <property type="match status" value="1"/>
</dbReference>
<protein>
    <submittedName>
        <fullName evidence="5">Transcriptional regulator, AraC family</fullName>
    </submittedName>
</protein>
<evidence type="ECO:0000259" key="4">
    <source>
        <dbReference type="PROSITE" id="PS01124"/>
    </source>
</evidence>
<accession>A0A1N6DV87</accession>
<dbReference type="InterPro" id="IPR029442">
    <property type="entry name" value="GyrI-like"/>
</dbReference>
<evidence type="ECO:0000256" key="3">
    <source>
        <dbReference type="ARBA" id="ARBA00023163"/>
    </source>
</evidence>
<dbReference type="InterPro" id="IPR018060">
    <property type="entry name" value="HTH_AraC"/>
</dbReference>
<dbReference type="SMART" id="SM00871">
    <property type="entry name" value="AraC_E_bind"/>
    <property type="match status" value="1"/>
</dbReference>
<evidence type="ECO:0000313" key="5">
    <source>
        <dbReference type="EMBL" id="SIN74671.1"/>
    </source>
</evidence>
<dbReference type="Pfam" id="PF12833">
    <property type="entry name" value="HTH_18"/>
    <property type="match status" value="1"/>
</dbReference>